<dbReference type="Proteomes" id="UP000730481">
    <property type="component" value="Unassembled WGS sequence"/>
</dbReference>
<feature type="transmembrane region" description="Helical" evidence="2">
    <location>
        <begin position="79"/>
        <end position="101"/>
    </location>
</feature>
<keyword evidence="2" id="KW-1133">Transmembrane helix</keyword>
<accession>A0A9P5AAB9</accession>
<evidence type="ECO:0000313" key="3">
    <source>
        <dbReference type="EMBL" id="KAF4335190.1"/>
    </source>
</evidence>
<protein>
    <submittedName>
        <fullName evidence="3">Uncharacterized protein</fullName>
    </submittedName>
</protein>
<organism evidence="3 4">
    <name type="scientific">Fusarium beomiforme</name>
    <dbReference type="NCBI Taxonomy" id="44412"/>
    <lineage>
        <taxon>Eukaryota</taxon>
        <taxon>Fungi</taxon>
        <taxon>Dikarya</taxon>
        <taxon>Ascomycota</taxon>
        <taxon>Pezizomycotina</taxon>
        <taxon>Sordariomycetes</taxon>
        <taxon>Hypocreomycetidae</taxon>
        <taxon>Hypocreales</taxon>
        <taxon>Nectriaceae</taxon>
        <taxon>Fusarium</taxon>
        <taxon>Fusarium burgessii species complex</taxon>
    </lineage>
</organism>
<feature type="transmembrane region" description="Helical" evidence="2">
    <location>
        <begin position="16"/>
        <end position="34"/>
    </location>
</feature>
<keyword evidence="4" id="KW-1185">Reference proteome</keyword>
<name>A0A9P5AAB9_9HYPO</name>
<proteinExistence type="predicted"/>
<gene>
    <name evidence="3" type="ORF">FBEOM_10934</name>
</gene>
<sequence>MTAINSAAVNHQARDFLVYSAIIGLPLNFIRFVIMVRPAALFTLVLLAFSQIFGLTVRRLHHQGAHLKSTFATPITEPLNCLIADVSLGILSLITLIFTWTHNGWQDTGETFLVAYSSTPLMFNMFLHFYLTLLVLLRTHKMQDIVRELLGDLVPRTQNACPHCHGRQGYHDDHDEEQPLVTPPVGDQDASHESGVAGTPSVWSQ</sequence>
<feature type="region of interest" description="Disordered" evidence="1">
    <location>
        <begin position="164"/>
        <end position="205"/>
    </location>
</feature>
<dbReference type="EMBL" id="PVQB02000579">
    <property type="protein sequence ID" value="KAF4335190.1"/>
    <property type="molecule type" value="Genomic_DNA"/>
</dbReference>
<dbReference type="OrthoDB" id="5086065at2759"/>
<evidence type="ECO:0000313" key="4">
    <source>
        <dbReference type="Proteomes" id="UP000730481"/>
    </source>
</evidence>
<evidence type="ECO:0000256" key="2">
    <source>
        <dbReference type="SAM" id="Phobius"/>
    </source>
</evidence>
<feature type="transmembrane region" description="Helical" evidence="2">
    <location>
        <begin position="113"/>
        <end position="137"/>
    </location>
</feature>
<reference evidence="3" key="1">
    <citation type="journal article" date="2017" name="Mycologia">
        <title>Fusarium algeriense, sp. nov., a novel toxigenic crown rot pathogen of durum wheat from Algeria is nested in the Fusarium burgessii species complex.</title>
        <authorList>
            <person name="Laraba I."/>
            <person name="Keddad A."/>
            <person name="Boureghda H."/>
            <person name="Abdallah N."/>
            <person name="Vaughan M.M."/>
            <person name="Proctor R.H."/>
            <person name="Busman M."/>
            <person name="O'Donnell K."/>
        </authorList>
    </citation>
    <scope>NUCLEOTIDE SEQUENCE</scope>
    <source>
        <strain evidence="3">NRRL 25174</strain>
    </source>
</reference>
<keyword evidence="2" id="KW-0472">Membrane</keyword>
<comment type="caution">
    <text evidence="3">The sequence shown here is derived from an EMBL/GenBank/DDBJ whole genome shotgun (WGS) entry which is preliminary data.</text>
</comment>
<evidence type="ECO:0000256" key="1">
    <source>
        <dbReference type="SAM" id="MobiDB-lite"/>
    </source>
</evidence>
<feature type="transmembrane region" description="Helical" evidence="2">
    <location>
        <begin position="40"/>
        <end position="58"/>
    </location>
</feature>
<keyword evidence="2" id="KW-0812">Transmembrane</keyword>
<reference evidence="3" key="2">
    <citation type="submission" date="2020-02" db="EMBL/GenBank/DDBJ databases">
        <title>Identification and distribution of gene clusters putatively required for synthesis of sphingolipid metabolism inhibitors in phylogenetically diverse species of the filamentous fungus Fusarium.</title>
        <authorList>
            <person name="Kim H.-S."/>
            <person name="Busman M."/>
            <person name="Brown D.W."/>
            <person name="Divon H."/>
            <person name="Uhlig S."/>
            <person name="Proctor R.H."/>
        </authorList>
    </citation>
    <scope>NUCLEOTIDE SEQUENCE</scope>
    <source>
        <strain evidence="3">NRRL 25174</strain>
    </source>
</reference>
<dbReference type="AlphaFoldDB" id="A0A9P5AAB9"/>